<name>A0A1H0WJG4_9PSED</name>
<proteinExistence type="inferred from homology"/>
<dbReference type="EMBL" id="MDGK01000016">
    <property type="protein sequence ID" value="OIN11082.1"/>
    <property type="molecule type" value="Genomic_DNA"/>
</dbReference>
<dbReference type="InterPro" id="IPR057326">
    <property type="entry name" value="KR_dom"/>
</dbReference>
<dbReference type="InterPro" id="IPR051122">
    <property type="entry name" value="SDR_DHRS6-like"/>
</dbReference>
<dbReference type="PANTHER" id="PTHR43477">
    <property type="entry name" value="DIHYDROANTICAPSIN 7-DEHYDROGENASE"/>
    <property type="match status" value="1"/>
</dbReference>
<dbReference type="GO" id="GO:0016491">
    <property type="term" value="F:oxidoreductase activity"/>
    <property type="evidence" value="ECO:0007669"/>
    <property type="project" value="UniProtKB-KW"/>
</dbReference>
<dbReference type="PANTHER" id="PTHR43477:SF1">
    <property type="entry name" value="DIHYDROANTICAPSIN 7-DEHYDROGENASE"/>
    <property type="match status" value="1"/>
</dbReference>
<keyword evidence="2" id="KW-0560">Oxidoreductase</keyword>
<evidence type="ECO:0000313" key="5">
    <source>
        <dbReference type="EMBL" id="SDP90426.1"/>
    </source>
</evidence>
<dbReference type="GeneID" id="88824586"/>
<dbReference type="AlphaFoldDB" id="A0A1H0WJG4"/>
<dbReference type="Proteomes" id="UP000181686">
    <property type="component" value="Unassembled WGS sequence"/>
</dbReference>
<reference evidence="5 7" key="2">
    <citation type="submission" date="2016-10" db="EMBL/GenBank/DDBJ databases">
        <authorList>
            <person name="Varghese N."/>
            <person name="Submissions S."/>
        </authorList>
    </citation>
    <scope>NUCLEOTIDE SEQUENCE [LARGE SCALE GENOMIC DNA]</scope>
    <source>
        <strain evidence="5 7">BS2774</strain>
    </source>
</reference>
<evidence type="ECO:0000256" key="1">
    <source>
        <dbReference type="ARBA" id="ARBA00006484"/>
    </source>
</evidence>
<dbReference type="Pfam" id="PF13561">
    <property type="entry name" value="adh_short_C2"/>
    <property type="match status" value="1"/>
</dbReference>
<dbReference type="PRINTS" id="PR00081">
    <property type="entry name" value="GDHRDH"/>
</dbReference>
<dbReference type="EMBL" id="LT629708">
    <property type="protein sequence ID" value="SDP90426.1"/>
    <property type="molecule type" value="Genomic_DNA"/>
</dbReference>
<evidence type="ECO:0000313" key="6">
    <source>
        <dbReference type="Proteomes" id="UP000181686"/>
    </source>
</evidence>
<keyword evidence="7" id="KW-1185">Reference proteome</keyword>
<comment type="similarity">
    <text evidence="1">Belongs to the short-chain dehydrogenases/reductases (SDR) family.</text>
</comment>
<protein>
    <submittedName>
        <fullName evidence="5">NAD(P)-dependent dehydrogenase, short-chain alcohol dehydrogenase family</fullName>
    </submittedName>
</protein>
<evidence type="ECO:0000313" key="4">
    <source>
        <dbReference type="EMBL" id="OIN11082.1"/>
    </source>
</evidence>
<dbReference type="InterPro" id="IPR002347">
    <property type="entry name" value="SDR_fam"/>
</dbReference>
<reference evidence="4 6" key="1">
    <citation type="submission" date="2016-08" db="EMBL/GenBank/DDBJ databases">
        <title>Draft genome sequence of the type strain of Pseudomonas extremorientalis LMG 19695T isolated from drinking water reservoir.</title>
        <authorList>
            <person name="Tambong J.T."/>
        </authorList>
    </citation>
    <scope>NUCLEOTIDE SEQUENCE [LARGE SCALE GENOMIC DNA]</scope>
    <source>
        <strain evidence="4 6">LMG 19695</strain>
    </source>
</reference>
<evidence type="ECO:0000313" key="7">
    <source>
        <dbReference type="Proteomes" id="UP000182654"/>
    </source>
</evidence>
<dbReference type="Proteomes" id="UP000182654">
    <property type="component" value="Chromosome I"/>
</dbReference>
<dbReference type="Gene3D" id="3.40.50.720">
    <property type="entry name" value="NAD(P)-binding Rossmann-like Domain"/>
    <property type="match status" value="1"/>
</dbReference>
<feature type="domain" description="Ketoreductase" evidence="3">
    <location>
        <begin position="8"/>
        <end position="192"/>
    </location>
</feature>
<accession>A0A1H0WJG4</accession>
<dbReference type="InterPro" id="IPR036291">
    <property type="entry name" value="NAD(P)-bd_dom_sf"/>
</dbReference>
<gene>
    <name evidence="4" type="ORF">BFN10_07345</name>
    <name evidence="5" type="ORF">SAMN04490184_5746</name>
</gene>
<evidence type="ECO:0000256" key="2">
    <source>
        <dbReference type="ARBA" id="ARBA00023002"/>
    </source>
</evidence>
<dbReference type="SUPFAM" id="SSF51735">
    <property type="entry name" value="NAD(P)-binding Rossmann-fold domains"/>
    <property type="match status" value="1"/>
</dbReference>
<dbReference type="RefSeq" id="WP_071489123.1">
    <property type="nucleotide sequence ID" value="NZ_CP089519.1"/>
</dbReference>
<dbReference type="SMART" id="SM00822">
    <property type="entry name" value="PKS_KR"/>
    <property type="match status" value="1"/>
</dbReference>
<organism evidence="4 6">
    <name type="scientific">Pseudomonas extremorientalis</name>
    <dbReference type="NCBI Taxonomy" id="169669"/>
    <lineage>
        <taxon>Bacteria</taxon>
        <taxon>Pseudomonadati</taxon>
        <taxon>Pseudomonadota</taxon>
        <taxon>Gammaproteobacteria</taxon>
        <taxon>Pseudomonadales</taxon>
        <taxon>Pseudomonadaceae</taxon>
        <taxon>Pseudomonas</taxon>
    </lineage>
</organism>
<sequence length="264" mass="27423">MDLFLQQRLVVVAGGSSGIGLACAQAFAAEGARVAIVSRSHQRLEQAQRVCEEAGLHVHPFAGDLSDADQAQAVIDAISARHGAINVLVNSAGAAARHPVSQLTPAHYLEAFSAKFCPYINTQHAVLAHFLGQAQPSLRAVVNIVGIGGRVAMPEHVAGGAANAALILTSQGLAQAYGCQGIRINVINPGFTLTPRTQATLERMAQRSGESLEQTLARQQASIPMGRFARAGEVADLALFLASPRASYLSGAVINMDGGAYPGA</sequence>
<evidence type="ECO:0000259" key="3">
    <source>
        <dbReference type="SMART" id="SM00822"/>
    </source>
</evidence>